<feature type="domain" description="Outer membrane protein beta-barrel" evidence="2">
    <location>
        <begin position="17"/>
        <end position="173"/>
    </location>
</feature>
<evidence type="ECO:0000313" key="3">
    <source>
        <dbReference type="EMBL" id="RMZ60128.1"/>
    </source>
</evidence>
<sequence>MKKLFLGLAIAASSLTFAQEKSQEKMKSASPIAFGVKAGLNVSSISADDTKGKAGFYGGVFANIPVASSFSVQPEVLYNGAGAKIEGVSDVKLNLDYISVPVMFQYNALPNLYVEAGPQFSFLINSKLKGNGGSVDVKDNVKGFDFGIGLGAGYYITPNIGLTARFVAGVTDVSKEMGGIQEKGKNNVFQIGLAYKFK</sequence>
<feature type="signal peptide" evidence="1">
    <location>
        <begin position="1"/>
        <end position="18"/>
    </location>
</feature>
<organism evidence="3 4">
    <name type="scientific">Chryseobacterium nematophagum</name>
    <dbReference type="NCBI Taxonomy" id="2305228"/>
    <lineage>
        <taxon>Bacteria</taxon>
        <taxon>Pseudomonadati</taxon>
        <taxon>Bacteroidota</taxon>
        <taxon>Flavobacteriia</taxon>
        <taxon>Flavobacteriales</taxon>
        <taxon>Weeksellaceae</taxon>
        <taxon>Chryseobacterium group</taxon>
        <taxon>Chryseobacterium</taxon>
    </lineage>
</organism>
<gene>
    <name evidence="3" type="ORF">D1632_11095</name>
</gene>
<proteinExistence type="predicted"/>
<protein>
    <submittedName>
        <fullName evidence="3">PorT family protein</fullName>
    </submittedName>
</protein>
<dbReference type="Proteomes" id="UP000267524">
    <property type="component" value="Unassembled WGS sequence"/>
</dbReference>
<dbReference type="InterPro" id="IPR011250">
    <property type="entry name" value="OMP/PagP_B-barrel"/>
</dbReference>
<reference evidence="3 4" key="1">
    <citation type="submission" date="2018-08" db="EMBL/GenBank/DDBJ databases">
        <title>Chryseobacterium nematophagum: a novel matrix digesting pathogen of nematodes.</title>
        <authorList>
            <person name="Page A."/>
            <person name="Roberts M."/>
            <person name="Felix M.-A."/>
            <person name="Weir W."/>
        </authorList>
    </citation>
    <scope>NUCLEOTIDE SEQUENCE [LARGE SCALE GENOMIC DNA]</scope>
    <source>
        <strain evidence="3 4">JUb275</strain>
    </source>
</reference>
<dbReference type="Pfam" id="PF13568">
    <property type="entry name" value="OMP_b-brl_2"/>
    <property type="match status" value="1"/>
</dbReference>
<dbReference type="RefSeq" id="WP_122547250.1">
    <property type="nucleotide sequence ID" value="NZ_QWIV01000013.1"/>
</dbReference>
<keyword evidence="1" id="KW-0732">Signal</keyword>
<dbReference type="EMBL" id="QWIV01000013">
    <property type="protein sequence ID" value="RMZ60128.1"/>
    <property type="molecule type" value="Genomic_DNA"/>
</dbReference>
<name>A0A3M7LBI4_9FLAO</name>
<keyword evidence="4" id="KW-1185">Reference proteome</keyword>
<feature type="chain" id="PRO_5018152345" evidence="1">
    <location>
        <begin position="19"/>
        <end position="198"/>
    </location>
</feature>
<dbReference type="SUPFAM" id="SSF56925">
    <property type="entry name" value="OMPA-like"/>
    <property type="match status" value="1"/>
</dbReference>
<dbReference type="InterPro" id="IPR025665">
    <property type="entry name" value="Beta-barrel_OMP_2"/>
</dbReference>
<comment type="caution">
    <text evidence="3">The sequence shown here is derived from an EMBL/GenBank/DDBJ whole genome shotgun (WGS) entry which is preliminary data.</text>
</comment>
<accession>A0A3M7LBI4</accession>
<evidence type="ECO:0000313" key="4">
    <source>
        <dbReference type="Proteomes" id="UP000267524"/>
    </source>
</evidence>
<dbReference type="AlphaFoldDB" id="A0A3M7LBI4"/>
<evidence type="ECO:0000259" key="2">
    <source>
        <dbReference type="Pfam" id="PF13568"/>
    </source>
</evidence>
<dbReference type="Gene3D" id="2.40.160.20">
    <property type="match status" value="1"/>
</dbReference>
<evidence type="ECO:0000256" key="1">
    <source>
        <dbReference type="SAM" id="SignalP"/>
    </source>
</evidence>